<protein>
    <submittedName>
        <fullName evidence="1">Uncharacterized protein</fullName>
    </submittedName>
</protein>
<proteinExistence type="predicted"/>
<name>A0ACC1NGF7_9HYPO</name>
<dbReference type="Proteomes" id="UP001143910">
    <property type="component" value="Unassembled WGS sequence"/>
</dbReference>
<gene>
    <name evidence="1" type="ORF">NQ176_g4124</name>
</gene>
<comment type="caution">
    <text evidence="1">The sequence shown here is derived from an EMBL/GenBank/DDBJ whole genome shotgun (WGS) entry which is preliminary data.</text>
</comment>
<accession>A0ACC1NGF7</accession>
<evidence type="ECO:0000313" key="1">
    <source>
        <dbReference type="EMBL" id="KAJ2977888.1"/>
    </source>
</evidence>
<evidence type="ECO:0000313" key="2">
    <source>
        <dbReference type="Proteomes" id="UP001143910"/>
    </source>
</evidence>
<sequence length="156" mass="17173">MRTALFSALVAFSLALTASAVEEKVIVSNLRIHKKGSNITRVQFRLDGHKVKDINCSGEKVPFPEPKEAFPCGDSGYSFVLFPGDKKDIEFQVFLYHDVGDRHADLRGGFDIHTIRDNIDAAGHANEIYTQKEPVSFTIEGPVGQEPGDSLGPEEL</sequence>
<reference evidence="1" key="1">
    <citation type="submission" date="2022-08" db="EMBL/GenBank/DDBJ databases">
        <title>Genome Sequence of Lecanicillium fungicola.</title>
        <authorList>
            <person name="Buettner E."/>
        </authorList>
    </citation>
    <scope>NUCLEOTIDE SEQUENCE</scope>
    <source>
        <strain evidence="1">Babe33</strain>
    </source>
</reference>
<keyword evidence="2" id="KW-1185">Reference proteome</keyword>
<organism evidence="1 2">
    <name type="scientific">Zarea fungicola</name>
    <dbReference type="NCBI Taxonomy" id="93591"/>
    <lineage>
        <taxon>Eukaryota</taxon>
        <taxon>Fungi</taxon>
        <taxon>Dikarya</taxon>
        <taxon>Ascomycota</taxon>
        <taxon>Pezizomycotina</taxon>
        <taxon>Sordariomycetes</taxon>
        <taxon>Hypocreomycetidae</taxon>
        <taxon>Hypocreales</taxon>
        <taxon>Cordycipitaceae</taxon>
        <taxon>Zarea</taxon>
    </lineage>
</organism>
<dbReference type="EMBL" id="JANJQO010000429">
    <property type="protein sequence ID" value="KAJ2977888.1"/>
    <property type="molecule type" value="Genomic_DNA"/>
</dbReference>